<evidence type="ECO:0000313" key="2">
    <source>
        <dbReference type="Proteomes" id="UP000029567"/>
    </source>
</evidence>
<reference evidence="1 2" key="1">
    <citation type="submission" date="2013-09" db="EMBL/GenBank/DDBJ databases">
        <title>High correlation between genotypes and phenotypes of environmental bacteria Comamonas testosteroni strains.</title>
        <authorList>
            <person name="Liu L."/>
            <person name="Zhu W."/>
            <person name="Xia X."/>
            <person name="Xu B."/>
            <person name="Luo M."/>
            <person name="Wang G."/>
        </authorList>
    </citation>
    <scope>NUCLEOTIDE SEQUENCE [LARGE SCALE GENOMIC DNA]</scope>
    <source>
        <strain evidence="1 2">JL14</strain>
    </source>
</reference>
<organism evidence="1 2">
    <name type="scientific">Comamonas thiooxydans</name>
    <dbReference type="NCBI Taxonomy" id="363952"/>
    <lineage>
        <taxon>Bacteria</taxon>
        <taxon>Pseudomonadati</taxon>
        <taxon>Pseudomonadota</taxon>
        <taxon>Betaproteobacteria</taxon>
        <taxon>Burkholderiales</taxon>
        <taxon>Comamonadaceae</taxon>
        <taxon>Comamonas</taxon>
    </lineage>
</organism>
<evidence type="ECO:0000313" key="1">
    <source>
        <dbReference type="EMBL" id="KGG84805.1"/>
    </source>
</evidence>
<accession>A0A0E3BAW1</accession>
<dbReference type="AlphaFoldDB" id="A0A0E3BAW1"/>
<proteinExistence type="predicted"/>
<dbReference type="EMBL" id="AWTN01000123">
    <property type="protein sequence ID" value="KGG84805.1"/>
    <property type="molecule type" value="Genomic_DNA"/>
</dbReference>
<protein>
    <submittedName>
        <fullName evidence="1">Uncharacterized protein</fullName>
    </submittedName>
</protein>
<gene>
    <name evidence="1" type="ORF">P245_22930</name>
</gene>
<sequence>MIIPGRDLRCSEDAKQVIGVQSRITIVDERQDFPFQYKEGAHTWFSDAQDYCKDIDLWLFILARETSYWVFVRAEWE</sequence>
<name>A0A0E3BAW1_9BURK</name>
<accession>A0A176TS60</accession>
<dbReference type="Proteomes" id="UP000029567">
    <property type="component" value="Unassembled WGS sequence"/>
</dbReference>
<comment type="caution">
    <text evidence="1">The sequence shown here is derived from an EMBL/GenBank/DDBJ whole genome shotgun (WGS) entry which is preliminary data.</text>
</comment>